<evidence type="ECO:0000256" key="1">
    <source>
        <dbReference type="SAM" id="Phobius"/>
    </source>
</evidence>
<protein>
    <recommendedName>
        <fullName evidence="4">Mce-associated membrane protein</fullName>
    </recommendedName>
</protein>
<feature type="transmembrane region" description="Helical" evidence="1">
    <location>
        <begin position="12"/>
        <end position="31"/>
    </location>
</feature>
<dbReference type="Proteomes" id="UP001501116">
    <property type="component" value="Unassembled WGS sequence"/>
</dbReference>
<name>A0ABN2SH80_9PSEU</name>
<comment type="caution">
    <text evidence="2">The sequence shown here is derived from an EMBL/GenBank/DDBJ whole genome shotgun (WGS) entry which is preliminary data.</text>
</comment>
<keyword evidence="1" id="KW-1133">Transmembrane helix</keyword>
<reference evidence="2 3" key="1">
    <citation type="journal article" date="2019" name="Int. J. Syst. Evol. Microbiol.">
        <title>The Global Catalogue of Microorganisms (GCM) 10K type strain sequencing project: providing services to taxonomists for standard genome sequencing and annotation.</title>
        <authorList>
            <consortium name="The Broad Institute Genomics Platform"/>
            <consortium name="The Broad Institute Genome Sequencing Center for Infectious Disease"/>
            <person name="Wu L."/>
            <person name="Ma J."/>
        </authorList>
    </citation>
    <scope>NUCLEOTIDE SEQUENCE [LARGE SCALE GENOMIC DNA]</scope>
    <source>
        <strain evidence="2 3">JCM 14545</strain>
    </source>
</reference>
<gene>
    <name evidence="2" type="ORF">GCM10009754_75900</name>
</gene>
<evidence type="ECO:0008006" key="4">
    <source>
        <dbReference type="Google" id="ProtNLM"/>
    </source>
</evidence>
<evidence type="ECO:0000313" key="3">
    <source>
        <dbReference type="Proteomes" id="UP001501116"/>
    </source>
</evidence>
<keyword evidence="1" id="KW-0812">Transmembrane</keyword>
<sequence>MSRPIQPPRARWLIPVLVVVVSLTVGGGLLTRELYRQPDRQEVAGVTIGTTKQLPPDQQPGSPAVELTPDAAAHPQDDTVRKLLQDYFDSINGRNYERYRTTVTIARMQAMGPAEWRQSFKTTNDGSILVYRIESVGPSAMNVLVSFTSTQEPSDAPPELQERCIRWSLALPVKQETGSWKVDALPAGAPAEFKAC</sequence>
<organism evidence="2 3">
    <name type="scientific">Amycolatopsis minnesotensis</name>
    <dbReference type="NCBI Taxonomy" id="337894"/>
    <lineage>
        <taxon>Bacteria</taxon>
        <taxon>Bacillati</taxon>
        <taxon>Actinomycetota</taxon>
        <taxon>Actinomycetes</taxon>
        <taxon>Pseudonocardiales</taxon>
        <taxon>Pseudonocardiaceae</taxon>
        <taxon>Amycolatopsis</taxon>
    </lineage>
</organism>
<proteinExistence type="predicted"/>
<dbReference type="RefSeq" id="WP_344430050.1">
    <property type="nucleotide sequence ID" value="NZ_BAAANN010000044.1"/>
</dbReference>
<accession>A0ABN2SH80</accession>
<dbReference type="EMBL" id="BAAANN010000044">
    <property type="protein sequence ID" value="GAA1986732.1"/>
    <property type="molecule type" value="Genomic_DNA"/>
</dbReference>
<evidence type="ECO:0000313" key="2">
    <source>
        <dbReference type="EMBL" id="GAA1986732.1"/>
    </source>
</evidence>
<keyword evidence="3" id="KW-1185">Reference proteome</keyword>
<keyword evidence="1" id="KW-0472">Membrane</keyword>